<evidence type="ECO:0000256" key="1">
    <source>
        <dbReference type="ARBA" id="ARBA00010062"/>
    </source>
</evidence>
<dbReference type="InterPro" id="IPR028081">
    <property type="entry name" value="Leu-bd"/>
</dbReference>
<accession>A0A7W6BAD4</accession>
<comment type="caution">
    <text evidence="6">The sequence shown here is derived from an EMBL/GenBank/DDBJ whole genome shotgun (WGS) entry which is preliminary data.</text>
</comment>
<feature type="chain" id="PRO_5031022109" evidence="4">
    <location>
        <begin position="28"/>
        <end position="403"/>
    </location>
</feature>
<organism evidence="6 7">
    <name type="scientific">Rhizobium fabae</name>
    <dbReference type="NCBI Taxonomy" id="573179"/>
    <lineage>
        <taxon>Bacteria</taxon>
        <taxon>Pseudomonadati</taxon>
        <taxon>Pseudomonadota</taxon>
        <taxon>Alphaproteobacteria</taxon>
        <taxon>Hyphomicrobiales</taxon>
        <taxon>Rhizobiaceae</taxon>
        <taxon>Rhizobium/Agrobacterium group</taxon>
        <taxon>Rhizobium</taxon>
    </lineage>
</organism>
<evidence type="ECO:0000256" key="3">
    <source>
        <dbReference type="ARBA" id="ARBA00022970"/>
    </source>
</evidence>
<dbReference type="Pfam" id="PF13458">
    <property type="entry name" value="Peripla_BP_6"/>
    <property type="match status" value="1"/>
</dbReference>
<dbReference type="SUPFAM" id="SSF53822">
    <property type="entry name" value="Periplasmic binding protein-like I"/>
    <property type="match status" value="1"/>
</dbReference>
<keyword evidence="3" id="KW-0813">Transport</keyword>
<dbReference type="GO" id="GO:0006865">
    <property type="term" value="P:amino acid transport"/>
    <property type="evidence" value="ECO:0007669"/>
    <property type="project" value="UniProtKB-KW"/>
</dbReference>
<evidence type="ECO:0000313" key="7">
    <source>
        <dbReference type="Proteomes" id="UP000545490"/>
    </source>
</evidence>
<feature type="domain" description="Leucine-binding protein" evidence="5">
    <location>
        <begin position="33"/>
        <end position="379"/>
    </location>
</feature>
<dbReference type="Gene3D" id="3.40.50.2300">
    <property type="match status" value="2"/>
</dbReference>
<evidence type="ECO:0000256" key="2">
    <source>
        <dbReference type="ARBA" id="ARBA00022729"/>
    </source>
</evidence>
<dbReference type="InterPro" id="IPR006311">
    <property type="entry name" value="TAT_signal"/>
</dbReference>
<reference evidence="6 7" key="1">
    <citation type="submission" date="2020-08" db="EMBL/GenBank/DDBJ databases">
        <title>Genomic Encyclopedia of Type Strains, Phase IV (KMG-IV): sequencing the most valuable type-strain genomes for metagenomic binning, comparative biology and taxonomic classification.</title>
        <authorList>
            <person name="Goeker M."/>
        </authorList>
    </citation>
    <scope>NUCLEOTIDE SEQUENCE [LARGE SCALE GENOMIC DNA]</scope>
    <source>
        <strain evidence="6 7">DSM 19331</strain>
    </source>
</reference>
<dbReference type="Proteomes" id="UP000545490">
    <property type="component" value="Unassembled WGS sequence"/>
</dbReference>
<keyword evidence="2 4" id="KW-0732">Signal</keyword>
<sequence length="403" mass="43232">MMKFTRRSVIAGAGSAAVLAAGFPLRAADDRKSVKIGYIVSKTGVNAPGAGSTTIPNYELWAADVKAAGGLKLPDGSRLPIEVVAYDDRSTTEEVVRGIERLARQDKVDFILPPWGTAFNLAVAPLMDRFGYPQLIGTSLIPDEIDVHSKWKRSFWFLGAAGDYAAALATVVTTAGDATNKKVAIVSVADGFGIELVKEARIKLPEAGLEIVMDKSYPIGTQDFAGLLNEVAASGADVFMALSYPPDSFAIAKQARLNAFNPKVFYTGVGTSFPIYADINEGKVEGVMSLGGIDNSRPEMQAYVERHKALLGTPPDYWASSVIYTSLQILQQAIERRGLDREAVTDEIASGSFETIIGSVKLKENRMSDLWLLGQWQGGKFVGVGPTDRTGAVKPVIPKPAWA</sequence>
<comment type="similarity">
    <text evidence="1">Belongs to the leucine-binding protein family.</text>
</comment>
<feature type="signal peptide" evidence="4">
    <location>
        <begin position="1"/>
        <end position="27"/>
    </location>
</feature>
<dbReference type="InterPro" id="IPR051010">
    <property type="entry name" value="BCAA_transport"/>
</dbReference>
<gene>
    <name evidence="6" type="ORF">GGQ65_006053</name>
</gene>
<dbReference type="AlphaFoldDB" id="A0A7W6BAD4"/>
<dbReference type="EMBL" id="JACIDG010000020">
    <property type="protein sequence ID" value="MBB3918713.1"/>
    <property type="molecule type" value="Genomic_DNA"/>
</dbReference>
<evidence type="ECO:0000256" key="4">
    <source>
        <dbReference type="SAM" id="SignalP"/>
    </source>
</evidence>
<dbReference type="PANTHER" id="PTHR30483">
    <property type="entry name" value="LEUCINE-SPECIFIC-BINDING PROTEIN"/>
    <property type="match status" value="1"/>
</dbReference>
<evidence type="ECO:0000259" key="5">
    <source>
        <dbReference type="Pfam" id="PF13458"/>
    </source>
</evidence>
<dbReference type="CDD" id="cd06338">
    <property type="entry name" value="PBP1_ABC_ligand_binding-like"/>
    <property type="match status" value="1"/>
</dbReference>
<proteinExistence type="inferred from homology"/>
<dbReference type="InterPro" id="IPR028082">
    <property type="entry name" value="Peripla_BP_I"/>
</dbReference>
<dbReference type="RefSeq" id="WP_376772392.1">
    <property type="nucleotide sequence ID" value="NZ_JACIDG010000020.1"/>
</dbReference>
<keyword evidence="3" id="KW-0029">Amino-acid transport</keyword>
<dbReference type="PANTHER" id="PTHR30483:SF6">
    <property type="entry name" value="PERIPLASMIC BINDING PROTEIN OF ABC TRANSPORTER FOR NATURAL AMINO ACIDS"/>
    <property type="match status" value="1"/>
</dbReference>
<name>A0A7W6BAD4_9HYPH</name>
<dbReference type="PROSITE" id="PS51318">
    <property type="entry name" value="TAT"/>
    <property type="match status" value="1"/>
</dbReference>
<evidence type="ECO:0000313" key="6">
    <source>
        <dbReference type="EMBL" id="MBB3918713.1"/>
    </source>
</evidence>
<protein>
    <submittedName>
        <fullName evidence="6">Branched-chain amino acid transport system substrate-binding protein</fullName>
    </submittedName>
</protein>